<dbReference type="InterPro" id="IPR036768">
    <property type="entry name" value="PolIII_chi_sf"/>
</dbReference>
<dbReference type="EMBL" id="AP018738">
    <property type="protein sequence ID" value="BBE50405.1"/>
    <property type="molecule type" value="Genomic_DNA"/>
</dbReference>
<protein>
    <submittedName>
        <fullName evidence="1">DNA polymerase III subunit chi</fullName>
    </submittedName>
</protein>
<gene>
    <name evidence="1" type="ORF">OYT1_ch0842</name>
</gene>
<dbReference type="InterPro" id="IPR007459">
    <property type="entry name" value="DNA_pol3_chi"/>
</dbReference>
<dbReference type="RefSeq" id="WP_232013226.1">
    <property type="nucleotide sequence ID" value="NZ_AP018738.1"/>
</dbReference>
<dbReference type="PANTHER" id="PTHR38767:SF1">
    <property type="entry name" value="DNA POLYMERASE III SUBUNIT CHI"/>
    <property type="match status" value="1"/>
</dbReference>
<dbReference type="KEGG" id="fam:OYT1_ch0842"/>
<dbReference type="Pfam" id="PF04364">
    <property type="entry name" value="DNA_pol3_chi"/>
    <property type="match status" value="1"/>
</dbReference>
<dbReference type="GO" id="GO:0003887">
    <property type="term" value="F:DNA-directed DNA polymerase activity"/>
    <property type="evidence" value="ECO:0007669"/>
    <property type="project" value="InterPro"/>
</dbReference>
<dbReference type="AlphaFoldDB" id="A0A2Z6GAT5"/>
<dbReference type="GO" id="GO:0032298">
    <property type="term" value="P:positive regulation of DNA-templated DNA replication initiation"/>
    <property type="evidence" value="ECO:0007669"/>
    <property type="project" value="TreeGrafter"/>
</dbReference>
<dbReference type="PANTHER" id="PTHR38767">
    <property type="entry name" value="DNA POLYMERASE III SUBUNIT CHI"/>
    <property type="match status" value="1"/>
</dbReference>
<dbReference type="GO" id="GO:0003677">
    <property type="term" value="F:DNA binding"/>
    <property type="evidence" value="ECO:0007669"/>
    <property type="project" value="InterPro"/>
</dbReference>
<evidence type="ECO:0000313" key="2">
    <source>
        <dbReference type="Proteomes" id="UP000033070"/>
    </source>
</evidence>
<dbReference type="Proteomes" id="UP000033070">
    <property type="component" value="Chromosome"/>
</dbReference>
<keyword evidence="2" id="KW-1185">Reference proteome</keyword>
<name>A0A2Z6GAT5_9PROT</name>
<reference evidence="1 2" key="1">
    <citation type="submission" date="2018-06" db="EMBL/GenBank/DDBJ databases">
        <title>OYT1 Genome Sequencing.</title>
        <authorList>
            <person name="Kato S."/>
            <person name="Itoh T."/>
            <person name="Ohkuma M."/>
        </authorList>
    </citation>
    <scope>NUCLEOTIDE SEQUENCE [LARGE SCALE GENOMIC DNA]</scope>
    <source>
        <strain evidence="1 2">OYT1</strain>
    </source>
</reference>
<dbReference type="Gene3D" id="3.40.50.10110">
    <property type="entry name" value="DNA polymerase III subunit chi"/>
    <property type="match status" value="1"/>
</dbReference>
<evidence type="ECO:0000313" key="1">
    <source>
        <dbReference type="EMBL" id="BBE50405.1"/>
    </source>
</evidence>
<organism evidence="1 2">
    <name type="scientific">Ferriphaselus amnicola</name>
    <dbReference type="NCBI Taxonomy" id="1188319"/>
    <lineage>
        <taxon>Bacteria</taxon>
        <taxon>Pseudomonadati</taxon>
        <taxon>Pseudomonadota</taxon>
        <taxon>Betaproteobacteria</taxon>
        <taxon>Nitrosomonadales</taxon>
        <taxon>Gallionellaceae</taxon>
        <taxon>Ferriphaselus</taxon>
    </lineage>
</organism>
<dbReference type="STRING" id="1188319.OYT1_01711"/>
<dbReference type="GO" id="GO:0006260">
    <property type="term" value="P:DNA replication"/>
    <property type="evidence" value="ECO:0007669"/>
    <property type="project" value="InterPro"/>
</dbReference>
<proteinExistence type="predicted"/>
<accession>A0A2Z6GAT5</accession>
<dbReference type="SUPFAM" id="SSF102400">
    <property type="entry name" value="DNA polymerase III chi subunit"/>
    <property type="match status" value="1"/>
</dbReference>
<sequence length="172" mass="19423">MSSTVESRTDVARAVACYNRASFNNRLPPVTKIRFYTGAPDKLRATCLLSNKAMQSGLRVMVSTPDEAMTTTLDKMLWTYPGIAFMPHGRTNDPAAATLPVLVDHLSDNFPHHDLLISLHPTTPAFFSRFEHLVEIVGLDDEDKRLGRERFALYRNRGYELQHFDLSQNEGV</sequence>